<comment type="caution">
    <text evidence="1">The sequence shown here is derived from an EMBL/GenBank/DDBJ whole genome shotgun (WGS) entry which is preliminary data.</text>
</comment>
<organism evidence="1 2">
    <name type="scientific">Robertmurraya yapensis</name>
    <name type="common">ex Hitch et al 2024</name>
    <dbReference type="NCBI Taxonomy" id="3133160"/>
    <lineage>
        <taxon>Bacteria</taxon>
        <taxon>Bacillati</taxon>
        <taxon>Bacillota</taxon>
        <taxon>Bacilli</taxon>
        <taxon>Bacillales</taxon>
        <taxon>Bacillaceae</taxon>
        <taxon>Robertmurraya</taxon>
    </lineage>
</organism>
<protein>
    <submittedName>
        <fullName evidence="1">MarR family transcriptional regulator</fullName>
    </submittedName>
</protein>
<evidence type="ECO:0000313" key="1">
    <source>
        <dbReference type="EMBL" id="MEQ2528340.1"/>
    </source>
</evidence>
<evidence type="ECO:0000313" key="2">
    <source>
        <dbReference type="Proteomes" id="UP001439875"/>
    </source>
</evidence>
<keyword evidence="2" id="KW-1185">Reference proteome</keyword>
<sequence length="146" mass="16962">MSMDKSIGSASVRLSKKMTRIINHYLKPYRITTEQWAVLRTLHDSDQIAQKELSIRTDKDQATLTKILDLVEKRELIKRVPNPTDRRSFLIEITDKGASLVEELTNFIEEIFTKIVNGIEQEKLATFQEVLHSLETNIEHLLEIEE</sequence>
<accession>A0ACC6SEF2</accession>
<proteinExistence type="predicted"/>
<dbReference type="Proteomes" id="UP001439875">
    <property type="component" value="Unassembled WGS sequence"/>
</dbReference>
<dbReference type="EMBL" id="JBBMEW010000017">
    <property type="protein sequence ID" value="MEQ2528340.1"/>
    <property type="molecule type" value="Genomic_DNA"/>
</dbReference>
<reference evidence="1" key="1">
    <citation type="submission" date="2024-03" db="EMBL/GenBank/DDBJ databases">
        <title>Human intestinal bacterial collection.</title>
        <authorList>
            <person name="Pauvert C."/>
            <person name="Hitch T.C.A."/>
            <person name="Clavel T."/>
        </authorList>
    </citation>
    <scope>NUCLEOTIDE SEQUENCE</scope>
    <source>
        <strain evidence="1">CLA-AA-H227</strain>
    </source>
</reference>
<gene>
    <name evidence="1" type="ORF">WMO40_16770</name>
</gene>
<name>A0ACC6SEF2_9BACI</name>